<gene>
    <name evidence="2" type="ORF">CP557_05060</name>
</gene>
<dbReference type="InterPro" id="IPR015422">
    <property type="entry name" value="PyrdxlP-dep_Trfase_small"/>
</dbReference>
<name>A0A2A5QSY8_9EURY</name>
<sequence length="95" mass="10566">MARHTETTTTNDRITGQYDEYLLPIWKDLHVPLQRPSDCTLEDCEGTEYLDLFSGIAVTNVGHGDDAVVGAAKARLDEFVHGCPSVRPHEPEADR</sequence>
<keyword evidence="1" id="KW-0663">Pyridoxal phosphate</keyword>
<dbReference type="InterPro" id="IPR015421">
    <property type="entry name" value="PyrdxlP-dep_Trfase_major"/>
</dbReference>
<dbReference type="SUPFAM" id="SSF53383">
    <property type="entry name" value="PLP-dependent transferases"/>
    <property type="match status" value="1"/>
</dbReference>
<proteinExistence type="predicted"/>
<dbReference type="GO" id="GO:0008483">
    <property type="term" value="F:transaminase activity"/>
    <property type="evidence" value="ECO:0007669"/>
    <property type="project" value="InterPro"/>
</dbReference>
<dbReference type="Gene3D" id="3.90.1150.10">
    <property type="entry name" value="Aspartate Aminotransferase, domain 1"/>
    <property type="match status" value="1"/>
</dbReference>
<dbReference type="InterPro" id="IPR005814">
    <property type="entry name" value="Aminotrans_3"/>
</dbReference>
<evidence type="ECO:0000313" key="3">
    <source>
        <dbReference type="Proteomes" id="UP000219689"/>
    </source>
</evidence>
<dbReference type="OrthoDB" id="6534at2157"/>
<dbReference type="Gene3D" id="3.40.640.10">
    <property type="entry name" value="Type I PLP-dependent aspartate aminotransferase-like (Major domain)"/>
    <property type="match status" value="1"/>
</dbReference>
<evidence type="ECO:0008006" key="4">
    <source>
        <dbReference type="Google" id="ProtNLM"/>
    </source>
</evidence>
<dbReference type="Pfam" id="PF00202">
    <property type="entry name" value="Aminotran_3"/>
    <property type="match status" value="1"/>
</dbReference>
<accession>A0A2A5QSY8</accession>
<dbReference type="AlphaFoldDB" id="A0A2A5QSY8"/>
<comment type="caution">
    <text evidence="2">The sequence shown here is derived from an EMBL/GenBank/DDBJ whole genome shotgun (WGS) entry which is preliminary data.</text>
</comment>
<protein>
    <recommendedName>
        <fullName evidence="4">Aspartate aminotransferase family protein</fullName>
    </recommendedName>
</protein>
<dbReference type="Proteomes" id="UP000219689">
    <property type="component" value="Unassembled WGS sequence"/>
</dbReference>
<dbReference type="GO" id="GO:0030170">
    <property type="term" value="F:pyridoxal phosphate binding"/>
    <property type="evidence" value="ECO:0007669"/>
    <property type="project" value="InterPro"/>
</dbReference>
<organism evidence="2 3">
    <name type="scientific">Natrinema ejinorense</name>
    <dbReference type="NCBI Taxonomy" id="373386"/>
    <lineage>
        <taxon>Archaea</taxon>
        <taxon>Methanobacteriati</taxon>
        <taxon>Methanobacteriota</taxon>
        <taxon>Stenosarchaea group</taxon>
        <taxon>Halobacteria</taxon>
        <taxon>Halobacteriales</taxon>
        <taxon>Natrialbaceae</taxon>
        <taxon>Natrinema</taxon>
    </lineage>
</organism>
<dbReference type="RefSeq" id="WP_097378904.1">
    <property type="nucleotide sequence ID" value="NZ_NXNI01000001.1"/>
</dbReference>
<keyword evidence="3" id="KW-1185">Reference proteome</keyword>
<dbReference type="InterPro" id="IPR015424">
    <property type="entry name" value="PyrdxlP-dep_Trfase"/>
</dbReference>
<evidence type="ECO:0000256" key="1">
    <source>
        <dbReference type="ARBA" id="ARBA00022898"/>
    </source>
</evidence>
<evidence type="ECO:0000313" key="2">
    <source>
        <dbReference type="EMBL" id="PCR89960.1"/>
    </source>
</evidence>
<dbReference type="EMBL" id="NXNI01000001">
    <property type="protein sequence ID" value="PCR89960.1"/>
    <property type="molecule type" value="Genomic_DNA"/>
</dbReference>
<reference evidence="2 3" key="1">
    <citation type="submission" date="2017-09" db="EMBL/GenBank/DDBJ databases">
        <title>Genome sequences of Natrinema ejinorence JCM 13890T.</title>
        <authorList>
            <person name="Roh S.W."/>
            <person name="Kim Y.B."/>
            <person name="Kim J.Y."/>
        </authorList>
    </citation>
    <scope>NUCLEOTIDE SEQUENCE [LARGE SCALE GENOMIC DNA]</scope>
    <source>
        <strain evidence="2 3">JCM 13890</strain>
    </source>
</reference>